<gene>
    <name evidence="2" type="ORF">LRP49_24340</name>
</gene>
<sequence length="129" mass="14453">MDWYIGVLKKYVQFNGRARRKEYWMFLLFNILISLTLSFVDEYFGTFDPARGIGTIGLVYAALVFLPTLAVTVRRLHDTNRSGWWALVGLIPLGVFVLLALQAIQGDKGDNRFGADPKGSQASTSTFTV</sequence>
<feature type="transmembrane region" description="Helical" evidence="1">
    <location>
        <begin position="84"/>
        <end position="104"/>
    </location>
</feature>
<dbReference type="Pfam" id="PF05656">
    <property type="entry name" value="DUF805"/>
    <property type="match status" value="1"/>
</dbReference>
<keyword evidence="1" id="KW-0812">Transmembrane</keyword>
<evidence type="ECO:0000256" key="1">
    <source>
        <dbReference type="SAM" id="Phobius"/>
    </source>
</evidence>
<accession>A0ABT5QTL2</accession>
<feature type="transmembrane region" description="Helical" evidence="1">
    <location>
        <begin position="23"/>
        <end position="40"/>
    </location>
</feature>
<name>A0ABT5QTL2_9GAMM</name>
<evidence type="ECO:0000313" key="3">
    <source>
        <dbReference type="Proteomes" id="UP001149821"/>
    </source>
</evidence>
<dbReference type="InterPro" id="IPR008523">
    <property type="entry name" value="DUF805"/>
</dbReference>
<proteinExistence type="predicted"/>
<keyword evidence="3" id="KW-1185">Reference proteome</keyword>
<keyword evidence="1" id="KW-0472">Membrane</keyword>
<dbReference type="PANTHER" id="PTHR34980:SF2">
    <property type="entry name" value="INNER MEMBRANE PROTEIN YHAH-RELATED"/>
    <property type="match status" value="1"/>
</dbReference>
<keyword evidence="1" id="KW-1133">Transmembrane helix</keyword>
<dbReference type="EMBL" id="JAJUBB010000035">
    <property type="protein sequence ID" value="MDD1784311.1"/>
    <property type="molecule type" value="Genomic_DNA"/>
</dbReference>
<organism evidence="2 3">
    <name type="scientific">Enterovibrio qingdaonensis</name>
    <dbReference type="NCBI Taxonomy" id="2899818"/>
    <lineage>
        <taxon>Bacteria</taxon>
        <taxon>Pseudomonadati</taxon>
        <taxon>Pseudomonadota</taxon>
        <taxon>Gammaproteobacteria</taxon>
        <taxon>Vibrionales</taxon>
        <taxon>Vibrionaceae</taxon>
        <taxon>Enterovibrio</taxon>
    </lineage>
</organism>
<dbReference type="RefSeq" id="WP_274146172.1">
    <property type="nucleotide sequence ID" value="NZ_JAJUBB010000035.1"/>
</dbReference>
<evidence type="ECO:0000313" key="2">
    <source>
        <dbReference type="EMBL" id="MDD1784311.1"/>
    </source>
</evidence>
<comment type="caution">
    <text evidence="2">The sequence shown here is derived from an EMBL/GenBank/DDBJ whole genome shotgun (WGS) entry which is preliminary data.</text>
</comment>
<reference evidence="2" key="1">
    <citation type="submission" date="2021-12" db="EMBL/GenBank/DDBJ databases">
        <title>Enterovibrio ZSDZ35 sp. nov. and Enterovibrio ZSDZ42 sp. nov., isolated from coastal seawater in Qingdao.</title>
        <authorList>
            <person name="Zhang P."/>
        </authorList>
    </citation>
    <scope>NUCLEOTIDE SEQUENCE</scope>
    <source>
        <strain evidence="2">ZSDZ35</strain>
    </source>
</reference>
<dbReference type="Proteomes" id="UP001149821">
    <property type="component" value="Unassembled WGS sequence"/>
</dbReference>
<protein>
    <submittedName>
        <fullName evidence="2">DUF805 domain-containing protein</fullName>
    </submittedName>
</protein>
<feature type="transmembrane region" description="Helical" evidence="1">
    <location>
        <begin position="52"/>
        <end position="72"/>
    </location>
</feature>
<dbReference type="PANTHER" id="PTHR34980">
    <property type="entry name" value="INNER MEMBRANE PROTEIN-RELATED-RELATED"/>
    <property type="match status" value="1"/>
</dbReference>